<keyword evidence="2" id="KW-0489">Methyltransferase</keyword>
<dbReference type="Gene3D" id="3.80.30.20">
    <property type="entry name" value="tm_1862 like domain"/>
    <property type="match status" value="1"/>
</dbReference>
<keyword evidence="6" id="KW-0408">Iron</keyword>
<dbReference type="PANTHER" id="PTHR43409:SF7">
    <property type="entry name" value="BLL1977 PROTEIN"/>
    <property type="match status" value="1"/>
</dbReference>
<keyword evidence="5" id="KW-0479">Metal-binding</keyword>
<keyword evidence="3" id="KW-0808">Transferase</keyword>
<dbReference type="SFLD" id="SFLDS00029">
    <property type="entry name" value="Radical_SAM"/>
    <property type="match status" value="1"/>
</dbReference>
<dbReference type="PANTHER" id="PTHR43409">
    <property type="entry name" value="ANAEROBIC MAGNESIUM-PROTOPORPHYRIN IX MONOMETHYL ESTER CYCLASE-RELATED"/>
    <property type="match status" value="1"/>
</dbReference>
<dbReference type="GO" id="GO:0031419">
    <property type="term" value="F:cobalamin binding"/>
    <property type="evidence" value="ECO:0007669"/>
    <property type="project" value="InterPro"/>
</dbReference>
<protein>
    <submittedName>
        <fullName evidence="10">Radical SAM protein</fullName>
    </submittedName>
</protein>
<accession>A0A2A2H2L2</accession>
<dbReference type="PROSITE" id="PS51918">
    <property type="entry name" value="RADICAL_SAM"/>
    <property type="match status" value="1"/>
</dbReference>
<evidence type="ECO:0000259" key="9">
    <source>
        <dbReference type="PROSITE" id="PS51918"/>
    </source>
</evidence>
<dbReference type="Proteomes" id="UP000217784">
    <property type="component" value="Unassembled WGS sequence"/>
</dbReference>
<dbReference type="GO" id="GO:0003824">
    <property type="term" value="F:catalytic activity"/>
    <property type="evidence" value="ECO:0007669"/>
    <property type="project" value="InterPro"/>
</dbReference>
<feature type="domain" description="B12-binding" evidence="8">
    <location>
        <begin position="2"/>
        <end position="135"/>
    </location>
</feature>
<keyword evidence="4" id="KW-0949">S-adenosyl-L-methionine</keyword>
<evidence type="ECO:0000313" key="10">
    <source>
        <dbReference type="EMBL" id="PAV03595.1"/>
    </source>
</evidence>
<name>A0A2A2H2L2_METBR</name>
<keyword evidence="11" id="KW-1185">Reference proteome</keyword>
<dbReference type="SUPFAM" id="SSF52242">
    <property type="entry name" value="Cobalamin (vitamin B12)-binding domain"/>
    <property type="match status" value="1"/>
</dbReference>
<dbReference type="InterPro" id="IPR006158">
    <property type="entry name" value="Cobalamin-bd"/>
</dbReference>
<sequence>MDKGHVTNGLGLRVPPLNLMYLAAALEKASLSVKILDDDLYQVGFEKIASLASKIDPVVVGVTATTATIKNALKYVKAIKEILPNTLAVIGGSHPTFTPSGTLKAGDGLDVVVVGEGEETLTEVAEEYIKNGFNNFENVKGIVYRDNGKINATPPRPLIENLDGLSFPARHLVPFNEYKTSQSQAGGIITSRGCVFNCNYCSSSLIMGKKFRSRSAENVVDELEELVYKYGVRDIAFLDDIFMLNKRRARAVADEIKNRGLDISFVTSSRVDTVNQELLECLKSAGMSTLYCGIESGSQRVLDLMGKGITLKQSEDAIKAAKNVDINVLGSFMLGYPGETAQEMDQTIDFSIKLDPDYGQFSILTPFPGTPIYYELKQKGLLDTEDWSKYTVLDSVVNYEKLGLTKKLVERKLNKAYLKFYTRPKYLFKHRSMFKVLIGTLFKSYVIPKLNGGTPEGWYNSLQEEYS</sequence>
<dbReference type="InterPro" id="IPR034466">
    <property type="entry name" value="Methyltransferase_Class_B"/>
</dbReference>
<dbReference type="SMART" id="SM00729">
    <property type="entry name" value="Elp3"/>
    <property type="match status" value="1"/>
</dbReference>
<dbReference type="InterPro" id="IPR058240">
    <property type="entry name" value="rSAM_sf"/>
</dbReference>
<dbReference type="GO" id="GO:0046872">
    <property type="term" value="F:metal ion binding"/>
    <property type="evidence" value="ECO:0007669"/>
    <property type="project" value="UniProtKB-KW"/>
</dbReference>
<dbReference type="Gene3D" id="3.40.50.280">
    <property type="entry name" value="Cobalamin-binding domain"/>
    <property type="match status" value="1"/>
</dbReference>
<comment type="caution">
    <text evidence="10">The sequence shown here is derived from an EMBL/GenBank/DDBJ whole genome shotgun (WGS) entry which is preliminary data.</text>
</comment>
<proteinExistence type="predicted"/>
<dbReference type="InterPro" id="IPR006638">
    <property type="entry name" value="Elp3/MiaA/NifB-like_rSAM"/>
</dbReference>
<dbReference type="InterPro" id="IPR023404">
    <property type="entry name" value="rSAM_horseshoe"/>
</dbReference>
<dbReference type="InterPro" id="IPR036724">
    <property type="entry name" value="Cobalamin-bd_sf"/>
</dbReference>
<dbReference type="SFLD" id="SFLDG01082">
    <property type="entry name" value="B12-binding_domain_containing"/>
    <property type="match status" value="1"/>
</dbReference>
<dbReference type="Pfam" id="PF04055">
    <property type="entry name" value="Radical_SAM"/>
    <property type="match status" value="1"/>
</dbReference>
<dbReference type="AlphaFoldDB" id="A0A2A2H2L2"/>
<feature type="domain" description="Radical SAM core" evidence="9">
    <location>
        <begin position="180"/>
        <end position="394"/>
    </location>
</feature>
<comment type="cofactor">
    <cofactor evidence="1">
        <name>[4Fe-4S] cluster</name>
        <dbReference type="ChEBI" id="CHEBI:49883"/>
    </cofactor>
</comment>
<evidence type="ECO:0000256" key="1">
    <source>
        <dbReference type="ARBA" id="ARBA00001966"/>
    </source>
</evidence>
<evidence type="ECO:0000259" key="8">
    <source>
        <dbReference type="PROSITE" id="PS51332"/>
    </source>
</evidence>
<evidence type="ECO:0000256" key="6">
    <source>
        <dbReference type="ARBA" id="ARBA00023004"/>
    </source>
</evidence>
<evidence type="ECO:0000256" key="2">
    <source>
        <dbReference type="ARBA" id="ARBA00022603"/>
    </source>
</evidence>
<dbReference type="Pfam" id="PF02310">
    <property type="entry name" value="B12-binding"/>
    <property type="match status" value="1"/>
</dbReference>
<organism evidence="10 11">
    <name type="scientific">Methanobacterium bryantii</name>
    <dbReference type="NCBI Taxonomy" id="2161"/>
    <lineage>
        <taxon>Archaea</taxon>
        <taxon>Methanobacteriati</taxon>
        <taxon>Methanobacteriota</taxon>
        <taxon>Methanomada group</taxon>
        <taxon>Methanobacteria</taxon>
        <taxon>Methanobacteriales</taxon>
        <taxon>Methanobacteriaceae</taxon>
        <taxon>Methanobacterium</taxon>
    </lineage>
</organism>
<dbReference type="SUPFAM" id="SSF102114">
    <property type="entry name" value="Radical SAM enzymes"/>
    <property type="match status" value="1"/>
</dbReference>
<keyword evidence="7" id="KW-0411">Iron-sulfur</keyword>
<reference evidence="10 11" key="1">
    <citation type="journal article" date="2017" name="BMC Genomics">
        <title>Genomic analysis of methanogenic archaea reveals a shift towards energy conservation.</title>
        <authorList>
            <person name="Gilmore S.P."/>
            <person name="Henske J.K."/>
            <person name="Sexton J.A."/>
            <person name="Solomon K.V."/>
            <person name="Seppala S."/>
            <person name="Yoo J.I."/>
            <person name="Huyett L.M."/>
            <person name="Pressman A."/>
            <person name="Cogan J.Z."/>
            <person name="Kivenson V."/>
            <person name="Peng X."/>
            <person name="Tan Y."/>
            <person name="Valentine D.L."/>
            <person name="O'Malley M.A."/>
        </authorList>
    </citation>
    <scope>NUCLEOTIDE SEQUENCE [LARGE SCALE GENOMIC DNA]</scope>
    <source>
        <strain evidence="10 11">M.o.H.</strain>
    </source>
</reference>
<evidence type="ECO:0000313" key="11">
    <source>
        <dbReference type="Proteomes" id="UP000217784"/>
    </source>
</evidence>
<evidence type="ECO:0000256" key="7">
    <source>
        <dbReference type="ARBA" id="ARBA00023014"/>
    </source>
</evidence>
<evidence type="ECO:0000256" key="4">
    <source>
        <dbReference type="ARBA" id="ARBA00022691"/>
    </source>
</evidence>
<dbReference type="GO" id="GO:0051539">
    <property type="term" value="F:4 iron, 4 sulfur cluster binding"/>
    <property type="evidence" value="ECO:0007669"/>
    <property type="project" value="UniProtKB-KW"/>
</dbReference>
<dbReference type="EMBL" id="LMVM01000038">
    <property type="protein sequence ID" value="PAV03595.1"/>
    <property type="molecule type" value="Genomic_DNA"/>
</dbReference>
<evidence type="ECO:0000256" key="3">
    <source>
        <dbReference type="ARBA" id="ARBA00022679"/>
    </source>
</evidence>
<dbReference type="CDD" id="cd01335">
    <property type="entry name" value="Radical_SAM"/>
    <property type="match status" value="1"/>
</dbReference>
<dbReference type="CDD" id="cd02068">
    <property type="entry name" value="radical_SAM_B12_BD"/>
    <property type="match status" value="1"/>
</dbReference>
<evidence type="ECO:0000256" key="5">
    <source>
        <dbReference type="ARBA" id="ARBA00022723"/>
    </source>
</evidence>
<dbReference type="InterPro" id="IPR007197">
    <property type="entry name" value="rSAM"/>
</dbReference>
<dbReference type="InterPro" id="IPR051198">
    <property type="entry name" value="BchE-like"/>
</dbReference>
<dbReference type="PROSITE" id="PS51332">
    <property type="entry name" value="B12_BINDING"/>
    <property type="match status" value="1"/>
</dbReference>
<dbReference type="SFLD" id="SFLDG01123">
    <property type="entry name" value="methyltransferase_(Class_B)"/>
    <property type="match status" value="1"/>
</dbReference>
<gene>
    <name evidence="10" type="ORF">ASJ80_00615</name>
</gene>